<name>A0A6G0QNJ1_9STRA</name>
<evidence type="ECO:0000313" key="2">
    <source>
        <dbReference type="EMBL" id="KAE9295606.1"/>
    </source>
</evidence>
<accession>A0A6G0QNJ1</accession>
<feature type="region of interest" description="Disordered" evidence="1">
    <location>
        <begin position="1"/>
        <end position="40"/>
    </location>
</feature>
<comment type="caution">
    <text evidence="2">The sequence shown here is derived from an EMBL/GenBank/DDBJ whole genome shotgun (WGS) entry which is preliminary data.</text>
</comment>
<protein>
    <submittedName>
        <fullName evidence="2">Uncharacterized protein</fullName>
    </submittedName>
</protein>
<organism evidence="2 3">
    <name type="scientific">Phytophthora fragariae</name>
    <dbReference type="NCBI Taxonomy" id="53985"/>
    <lineage>
        <taxon>Eukaryota</taxon>
        <taxon>Sar</taxon>
        <taxon>Stramenopiles</taxon>
        <taxon>Oomycota</taxon>
        <taxon>Peronosporomycetes</taxon>
        <taxon>Peronosporales</taxon>
        <taxon>Peronosporaceae</taxon>
        <taxon>Phytophthora</taxon>
    </lineage>
</organism>
<evidence type="ECO:0000313" key="3">
    <source>
        <dbReference type="Proteomes" id="UP000486351"/>
    </source>
</evidence>
<reference evidence="2 3" key="1">
    <citation type="submission" date="2018-09" db="EMBL/GenBank/DDBJ databases">
        <title>Genomic investigation of the strawberry pathogen Phytophthora fragariae indicates pathogenicity is determined by transcriptional variation in three key races.</title>
        <authorList>
            <person name="Adams T.M."/>
            <person name="Armitage A.D."/>
            <person name="Sobczyk M.K."/>
            <person name="Bates H.J."/>
            <person name="Dunwell J.M."/>
            <person name="Nellist C.F."/>
            <person name="Harrison R.J."/>
        </authorList>
    </citation>
    <scope>NUCLEOTIDE SEQUENCE [LARGE SCALE GENOMIC DNA]</scope>
    <source>
        <strain evidence="2 3">NOV-77</strain>
    </source>
</reference>
<gene>
    <name evidence="2" type="ORF">PF008_g24220</name>
</gene>
<proteinExistence type="predicted"/>
<dbReference type="EMBL" id="QXFY01002558">
    <property type="protein sequence ID" value="KAE9295606.1"/>
    <property type="molecule type" value="Genomic_DNA"/>
</dbReference>
<dbReference type="Proteomes" id="UP000486351">
    <property type="component" value="Unassembled WGS sequence"/>
</dbReference>
<sequence length="157" mass="17042">MTARESVIRQHGRAGRAAENPLQDAQRGCPLRPARAGAPTSTDMLSMRAGIELEKCEEIECTILGLHLLLTTGSTTCTAASKKNSGFVLFAAVQVVDVNSPAASRVKIIQTDVNEDVYPYLVRLVYHRFAEVDLARSSSLQAGTDETRYVDASIPHQ</sequence>
<dbReference type="AlphaFoldDB" id="A0A6G0QNJ1"/>
<evidence type="ECO:0000256" key="1">
    <source>
        <dbReference type="SAM" id="MobiDB-lite"/>
    </source>
</evidence>